<dbReference type="CDD" id="cd12797">
    <property type="entry name" value="M23_peptidase"/>
    <property type="match status" value="1"/>
</dbReference>
<dbReference type="EMBL" id="CYXZ01000007">
    <property type="protein sequence ID" value="CUM93267.1"/>
    <property type="molecule type" value="Genomic_DNA"/>
</dbReference>
<evidence type="ECO:0000256" key="1">
    <source>
        <dbReference type="ARBA" id="ARBA00022729"/>
    </source>
</evidence>
<dbReference type="STRING" id="166486.ERS852572_01158"/>
<dbReference type="InterPro" id="IPR011055">
    <property type="entry name" value="Dup_hybrid_motif"/>
</dbReference>
<gene>
    <name evidence="3" type="ORF">ERS852572_01158</name>
</gene>
<dbReference type="Pfam" id="PF01551">
    <property type="entry name" value="Peptidase_M23"/>
    <property type="match status" value="1"/>
</dbReference>
<dbReference type="PaxDb" id="166486-ERS852572_01158"/>
<dbReference type="OrthoDB" id="9810477at2"/>
<sequence>MKKVRLWLLVFLCMMAVFQVLLTEELLESAHRRNCFSYETAFRNLRNHNLTKDQVNTFFNNAGSDMEWFCELLTMYFASDCQMTDPKLLKKQVADAKKYRGNEFTEINGYVKSVWSDLLCFPVGKIAGKPEDNVVFENSWMQSRTFGGDRGHEGTDIMASENVRGIYPVYSMTDGVVENIGWLRLGGYRIGIRSPSGAYFYYAHLAEYAKDFQIGETVSAGTFLGFMGDTGYSDVEGTTGNFAVHLHMGIYLNDKDGTEFSVNSYPMLSYLWERQGGALR</sequence>
<dbReference type="PANTHER" id="PTHR21666:SF289">
    <property type="entry name" value="L-ALA--D-GLU ENDOPEPTIDASE"/>
    <property type="match status" value="1"/>
</dbReference>
<protein>
    <submittedName>
        <fullName evidence="3">Peptidase family M23</fullName>
    </submittedName>
</protein>
<dbReference type="AlphaFoldDB" id="A0A173SU19"/>
<organism evidence="3 4">
    <name type="scientific">Roseburia intestinalis</name>
    <dbReference type="NCBI Taxonomy" id="166486"/>
    <lineage>
        <taxon>Bacteria</taxon>
        <taxon>Bacillati</taxon>
        <taxon>Bacillota</taxon>
        <taxon>Clostridia</taxon>
        <taxon>Lachnospirales</taxon>
        <taxon>Lachnospiraceae</taxon>
        <taxon>Roseburia</taxon>
    </lineage>
</organism>
<evidence type="ECO:0000313" key="4">
    <source>
        <dbReference type="Proteomes" id="UP000095350"/>
    </source>
</evidence>
<dbReference type="PANTHER" id="PTHR21666">
    <property type="entry name" value="PEPTIDASE-RELATED"/>
    <property type="match status" value="1"/>
</dbReference>
<name>A0A173SU19_9FIRM</name>
<dbReference type="GO" id="GO:0004222">
    <property type="term" value="F:metalloendopeptidase activity"/>
    <property type="evidence" value="ECO:0007669"/>
    <property type="project" value="TreeGrafter"/>
</dbReference>
<dbReference type="InterPro" id="IPR016047">
    <property type="entry name" value="M23ase_b-sheet_dom"/>
</dbReference>
<evidence type="ECO:0000259" key="2">
    <source>
        <dbReference type="Pfam" id="PF01551"/>
    </source>
</evidence>
<dbReference type="Proteomes" id="UP000095350">
    <property type="component" value="Unassembled WGS sequence"/>
</dbReference>
<dbReference type="Gene3D" id="2.70.70.10">
    <property type="entry name" value="Glucose Permease (Domain IIA)"/>
    <property type="match status" value="1"/>
</dbReference>
<keyword evidence="1" id="KW-0732">Signal</keyword>
<evidence type="ECO:0000313" key="3">
    <source>
        <dbReference type="EMBL" id="CUM93267.1"/>
    </source>
</evidence>
<dbReference type="InterPro" id="IPR050570">
    <property type="entry name" value="Cell_wall_metabolism_enzyme"/>
</dbReference>
<reference evidence="3 4" key="1">
    <citation type="submission" date="2015-09" db="EMBL/GenBank/DDBJ databases">
        <authorList>
            <consortium name="Pathogen Informatics"/>
        </authorList>
    </citation>
    <scope>NUCLEOTIDE SEQUENCE [LARGE SCALE GENOMIC DNA]</scope>
    <source>
        <strain evidence="3 4">2789STDY5834960</strain>
    </source>
</reference>
<accession>A0A173SU19</accession>
<feature type="domain" description="M23ase beta-sheet core" evidence="2">
    <location>
        <begin position="151"/>
        <end position="255"/>
    </location>
</feature>
<dbReference type="RefSeq" id="WP_055193719.1">
    <property type="nucleotide sequence ID" value="NZ_CABIYH010000007.1"/>
</dbReference>
<proteinExistence type="predicted"/>
<dbReference type="SUPFAM" id="SSF51261">
    <property type="entry name" value="Duplicated hybrid motif"/>
    <property type="match status" value="1"/>
</dbReference>